<evidence type="ECO:0008006" key="3">
    <source>
        <dbReference type="Google" id="ProtNLM"/>
    </source>
</evidence>
<protein>
    <recommendedName>
        <fullName evidence="3">Methyltransferase, TIGR04325 family</fullName>
    </recommendedName>
</protein>
<organism evidence="1 2">
    <name type="scientific">Candidatus Brocadia fulgida</name>
    <dbReference type="NCBI Taxonomy" id="380242"/>
    <lineage>
        <taxon>Bacteria</taxon>
        <taxon>Pseudomonadati</taxon>
        <taxon>Planctomycetota</taxon>
        <taxon>Candidatus Brocadiia</taxon>
        <taxon>Candidatus Brocadiales</taxon>
        <taxon>Candidatus Brocadiaceae</taxon>
        <taxon>Candidatus Brocadia</taxon>
    </lineage>
</organism>
<dbReference type="PATRIC" id="fig|380242.3.peg.3952"/>
<dbReference type="NCBIfam" id="TIGR04325">
    <property type="entry name" value="MTase_LIC12133"/>
    <property type="match status" value="1"/>
</dbReference>
<comment type="caution">
    <text evidence="1">The sequence shown here is derived from an EMBL/GenBank/DDBJ whole genome shotgun (WGS) entry which is preliminary data.</text>
</comment>
<accession>A0A0M2UUF9</accession>
<dbReference type="Proteomes" id="UP000034954">
    <property type="component" value="Unassembled WGS sequence"/>
</dbReference>
<reference evidence="1 2" key="1">
    <citation type="journal article" date="2013" name="BMC Microbiol.">
        <title>Identification of the type II cytochrome c maturation pathway in anammox bacteria by comparative genomics.</title>
        <authorList>
            <person name="Ferousi C."/>
            <person name="Speth D.R."/>
            <person name="Reimann J."/>
            <person name="Op den Camp H.J."/>
            <person name="Allen J.W."/>
            <person name="Keltjens J.T."/>
            <person name="Jetten M.S."/>
        </authorList>
    </citation>
    <scope>NUCLEOTIDE SEQUENCE [LARGE SCALE GENOMIC DNA]</scope>
    <source>
        <strain evidence="1">RU1</strain>
    </source>
</reference>
<evidence type="ECO:0000313" key="1">
    <source>
        <dbReference type="EMBL" id="KKO18104.1"/>
    </source>
</evidence>
<keyword evidence="2" id="KW-1185">Reference proteome</keyword>
<proteinExistence type="predicted"/>
<name>A0A0M2UUF9_9BACT</name>
<gene>
    <name evidence="1" type="ORF">BROFUL_03206</name>
</gene>
<evidence type="ECO:0000313" key="2">
    <source>
        <dbReference type="Proteomes" id="UP000034954"/>
    </source>
</evidence>
<dbReference type="InterPro" id="IPR027612">
    <property type="entry name" value="Put_MTase_LIC12133"/>
</dbReference>
<dbReference type="AlphaFoldDB" id="A0A0M2UUF9"/>
<dbReference type="EMBL" id="LAQJ01000293">
    <property type="protein sequence ID" value="KKO18104.1"/>
    <property type="molecule type" value="Genomic_DNA"/>
</dbReference>
<sequence length="270" mass="31492">MKSILKDLIPPIFVRSYRRVASQYGFFGEYPTWEDALKDSSGYGSELILEKVKDALLKVKNGDAVYERDSVLFDKIEYSWPVLAGLMWIASQNNNSLNLIDYGGSLGSTYFQNRKFLENLQELQWNIIEQARFVECGKLYFEDEHLKFYKNMDDCIKDQHPETIVLSSVLPYLERPYALLQDVLNLNFTYIIVDRTPFLAKGKDRLTVQKVSPAIYEASYPVWFLSEMKFLDFLKNDYELVVDFDALAGQIKLEDTIANDKGFIFRNRRK</sequence>